<keyword evidence="2 7" id="KW-0479">Metal-binding</keyword>
<sequence>MEAPFLNFAGECAFYQRGQGRCTRGATCTFLHVEQTEGIARYGYHASVPPRSRALHATSWPCDYSPVAPSSWPQSNAHATSSRTETEDAIALEETTIPEKAWVRRIKGVNVTFGPGATIATIALPWHFSAVRFTHLAEEFHKSDIAEYLHHELGIQVPEERIATLPVCGGKGAADVTMDEADFARKLVDALNDDKTVEFRAEEVIPHHHRSARFGSISGNKVSCSWHKPSWTATLSFPSAEAAQQVYNGFAIREYKLAPNVTGMPSRPEADDGPSPSAWKVKLHHVPSSINRVDVLESIPSMLRPKLITQSCRSYTARLEDSAKTILKSLMNIGPLDHNSITTRTESQRYKLIARFVDAKHATKAVQELNKHPLPFHAHGKLTVQRIYTVRIRVPGHVYAAASQDIKALYSAWKGHNIFATIGPENKGFRTIRIEGICPDRVAEAQAAIERIVAGEQLTEDDEKLWSASFATNAWAYNEMRFIERQIGVLILCDRQQRSLNMLGPRAVFREARLAIQKLCHQDPRAEYSISLDPADREALTWLLNGGFQHIGRIVGRDKLALDIVDQPRRLIISGSEADLQVAQEIWYNRHQIPEPESSLGPEDCSLCGFQAEYPVNTRCQHLYCATCFEDMCFCGASSPVRTPAVRCYGDAGKCQQILTLSDIQENLSSSALERIFERIFVTFVSQNSDMYRYCPTHSCEQVYRVEERKDGAEPVAEFEFNCPQCMVAICSRCHVSHETLHCPLHDDAEEDSL</sequence>
<dbReference type="GO" id="GO:0016740">
    <property type="term" value="F:transferase activity"/>
    <property type="evidence" value="ECO:0007669"/>
    <property type="project" value="UniProtKB-KW"/>
</dbReference>
<organism evidence="10 11">
    <name type="scientific">Akanthomyces lecanii RCEF 1005</name>
    <dbReference type="NCBI Taxonomy" id="1081108"/>
    <lineage>
        <taxon>Eukaryota</taxon>
        <taxon>Fungi</taxon>
        <taxon>Dikarya</taxon>
        <taxon>Ascomycota</taxon>
        <taxon>Pezizomycotina</taxon>
        <taxon>Sordariomycetes</taxon>
        <taxon>Hypocreomycetidae</taxon>
        <taxon>Hypocreales</taxon>
        <taxon>Cordycipitaceae</taxon>
        <taxon>Akanthomyces</taxon>
        <taxon>Cordyceps confragosa</taxon>
    </lineage>
</organism>
<dbReference type="CDD" id="cd20335">
    <property type="entry name" value="BRcat_RBR"/>
    <property type="match status" value="1"/>
</dbReference>
<keyword evidence="5" id="KW-0833">Ubl conjugation pathway</keyword>
<evidence type="ECO:0000313" key="10">
    <source>
        <dbReference type="EMBL" id="OAA59512.1"/>
    </source>
</evidence>
<dbReference type="Proteomes" id="UP000076881">
    <property type="component" value="Unassembled WGS sequence"/>
</dbReference>
<evidence type="ECO:0000259" key="9">
    <source>
        <dbReference type="PROSITE" id="PS51873"/>
    </source>
</evidence>
<evidence type="ECO:0000313" key="11">
    <source>
        <dbReference type="Proteomes" id="UP000076881"/>
    </source>
</evidence>
<accession>A0A167SD33</accession>
<evidence type="ECO:0000256" key="4">
    <source>
        <dbReference type="ARBA" id="ARBA00022771"/>
    </source>
</evidence>
<dbReference type="SUPFAM" id="SSF57850">
    <property type="entry name" value="RING/U-box"/>
    <property type="match status" value="1"/>
</dbReference>
<dbReference type="AlphaFoldDB" id="A0A167SD33"/>
<dbReference type="InterPro" id="IPR000571">
    <property type="entry name" value="Znf_CCCH"/>
</dbReference>
<evidence type="ECO:0000256" key="7">
    <source>
        <dbReference type="PROSITE-ProRule" id="PRU00723"/>
    </source>
</evidence>
<dbReference type="InterPro" id="IPR044066">
    <property type="entry name" value="TRIAD_supradom"/>
</dbReference>
<dbReference type="PROSITE" id="PS50103">
    <property type="entry name" value="ZF_C3H1"/>
    <property type="match status" value="1"/>
</dbReference>
<keyword evidence="1" id="KW-0808">Transferase</keyword>
<dbReference type="STRING" id="1081108.A0A167SD33"/>
<dbReference type="OrthoDB" id="1431934at2759"/>
<comment type="caution">
    <text evidence="10">The sequence shown here is derived from an EMBL/GenBank/DDBJ whole genome shotgun (WGS) entry which is preliminary data.</text>
</comment>
<gene>
    <name evidence="10" type="ORF">LEL_10826</name>
</gene>
<evidence type="ECO:0000256" key="5">
    <source>
        <dbReference type="ARBA" id="ARBA00022786"/>
    </source>
</evidence>
<evidence type="ECO:0000256" key="2">
    <source>
        <dbReference type="ARBA" id="ARBA00022723"/>
    </source>
</evidence>
<feature type="domain" description="C3H1-type" evidence="8">
    <location>
        <begin position="11"/>
        <end position="35"/>
    </location>
</feature>
<evidence type="ECO:0000259" key="8">
    <source>
        <dbReference type="PROSITE" id="PS50103"/>
    </source>
</evidence>
<evidence type="ECO:0000256" key="6">
    <source>
        <dbReference type="ARBA" id="ARBA00022833"/>
    </source>
</evidence>
<keyword evidence="6 7" id="KW-0862">Zinc</keyword>
<keyword evidence="3" id="KW-0677">Repeat</keyword>
<evidence type="ECO:0000256" key="1">
    <source>
        <dbReference type="ARBA" id="ARBA00022679"/>
    </source>
</evidence>
<proteinExistence type="predicted"/>
<keyword evidence="11" id="KW-1185">Reference proteome</keyword>
<dbReference type="GO" id="GO:0008270">
    <property type="term" value="F:zinc ion binding"/>
    <property type="evidence" value="ECO:0007669"/>
    <property type="project" value="UniProtKB-KW"/>
</dbReference>
<feature type="domain" description="RING-type" evidence="9">
    <location>
        <begin position="601"/>
        <end position="754"/>
    </location>
</feature>
<keyword evidence="4 7" id="KW-0863">Zinc-finger</keyword>
<dbReference type="PROSITE" id="PS51873">
    <property type="entry name" value="TRIAD"/>
    <property type="match status" value="1"/>
</dbReference>
<name>A0A167SD33_CORDF</name>
<dbReference type="EMBL" id="AZHF01000023">
    <property type="protein sequence ID" value="OAA59512.1"/>
    <property type="molecule type" value="Genomic_DNA"/>
</dbReference>
<evidence type="ECO:0000256" key="3">
    <source>
        <dbReference type="ARBA" id="ARBA00022737"/>
    </source>
</evidence>
<reference evidence="10 11" key="1">
    <citation type="journal article" date="2016" name="Genome Biol. Evol.">
        <title>Divergent and convergent evolution of fungal pathogenicity.</title>
        <authorList>
            <person name="Shang Y."/>
            <person name="Xiao G."/>
            <person name="Zheng P."/>
            <person name="Cen K."/>
            <person name="Zhan S."/>
            <person name="Wang C."/>
        </authorList>
    </citation>
    <scope>NUCLEOTIDE SEQUENCE [LARGE SCALE GENOMIC DNA]</scope>
    <source>
        <strain evidence="10 11">RCEF 1005</strain>
    </source>
</reference>
<feature type="zinc finger region" description="C3H1-type" evidence="7">
    <location>
        <begin position="11"/>
        <end position="35"/>
    </location>
</feature>
<dbReference type="Pfam" id="PF01485">
    <property type="entry name" value="IBR"/>
    <property type="match status" value="1"/>
</dbReference>
<dbReference type="InterPro" id="IPR002867">
    <property type="entry name" value="IBR_dom"/>
</dbReference>
<protein>
    <submittedName>
        <fullName evidence="10">Zinc finger, C6HC-type</fullName>
    </submittedName>
</protein>